<organism evidence="6 7">
    <name type="scientific">Cinchona calisaya</name>
    <dbReference type="NCBI Taxonomy" id="153742"/>
    <lineage>
        <taxon>Eukaryota</taxon>
        <taxon>Viridiplantae</taxon>
        <taxon>Streptophyta</taxon>
        <taxon>Embryophyta</taxon>
        <taxon>Tracheophyta</taxon>
        <taxon>Spermatophyta</taxon>
        <taxon>Magnoliopsida</taxon>
        <taxon>eudicotyledons</taxon>
        <taxon>Gunneridae</taxon>
        <taxon>Pentapetalae</taxon>
        <taxon>asterids</taxon>
        <taxon>lamiids</taxon>
        <taxon>Gentianales</taxon>
        <taxon>Rubiaceae</taxon>
        <taxon>Cinchonoideae</taxon>
        <taxon>Cinchoneae</taxon>
        <taxon>Cinchona</taxon>
    </lineage>
</organism>
<dbReference type="InterPro" id="IPR003441">
    <property type="entry name" value="NAC-dom"/>
</dbReference>
<proteinExistence type="predicted"/>
<evidence type="ECO:0000259" key="5">
    <source>
        <dbReference type="PROSITE" id="PS51005"/>
    </source>
</evidence>
<reference evidence="6 7" key="1">
    <citation type="submission" date="2024-11" db="EMBL/GenBank/DDBJ databases">
        <title>A near-complete genome assembly of Cinchona calisaya.</title>
        <authorList>
            <person name="Lian D.C."/>
            <person name="Zhao X.W."/>
            <person name="Wei L."/>
        </authorList>
    </citation>
    <scope>NUCLEOTIDE SEQUENCE [LARGE SCALE GENOMIC DNA]</scope>
    <source>
        <tissue evidence="6">Nenye</tissue>
    </source>
</reference>
<feature type="domain" description="NAC" evidence="5">
    <location>
        <begin position="8"/>
        <end position="94"/>
    </location>
</feature>
<evidence type="ECO:0000256" key="1">
    <source>
        <dbReference type="ARBA" id="ARBA00023015"/>
    </source>
</evidence>
<evidence type="ECO:0000256" key="4">
    <source>
        <dbReference type="ARBA" id="ARBA00023242"/>
    </source>
</evidence>
<keyword evidence="3" id="KW-0804">Transcription</keyword>
<dbReference type="GO" id="GO:0003677">
    <property type="term" value="F:DNA binding"/>
    <property type="evidence" value="ECO:0007669"/>
    <property type="project" value="UniProtKB-KW"/>
</dbReference>
<dbReference type="InterPro" id="IPR036093">
    <property type="entry name" value="NAC_dom_sf"/>
</dbReference>
<keyword evidence="7" id="KW-1185">Reference proteome</keyword>
<evidence type="ECO:0000313" key="6">
    <source>
        <dbReference type="EMBL" id="KAL3528102.1"/>
    </source>
</evidence>
<dbReference type="EMBL" id="JBJUIK010000005">
    <property type="protein sequence ID" value="KAL3528102.1"/>
    <property type="molecule type" value="Genomic_DNA"/>
</dbReference>
<keyword evidence="2" id="KW-0238">DNA-binding</keyword>
<gene>
    <name evidence="6" type="ORF">ACH5RR_012758</name>
</gene>
<accession>A0ABD3A8R1</accession>
<dbReference type="Pfam" id="PF02365">
    <property type="entry name" value="NAM"/>
    <property type="match status" value="1"/>
</dbReference>
<comment type="caution">
    <text evidence="6">The sequence shown here is derived from an EMBL/GenBank/DDBJ whole genome shotgun (WGS) entry which is preliminary data.</text>
</comment>
<evidence type="ECO:0000313" key="7">
    <source>
        <dbReference type="Proteomes" id="UP001630127"/>
    </source>
</evidence>
<keyword evidence="4" id="KW-0539">Nucleus</keyword>
<dbReference type="PROSITE" id="PS51005">
    <property type="entry name" value="NAC"/>
    <property type="match status" value="1"/>
</dbReference>
<evidence type="ECO:0000256" key="3">
    <source>
        <dbReference type="ARBA" id="ARBA00023163"/>
    </source>
</evidence>
<dbReference type="Gene3D" id="2.170.150.80">
    <property type="entry name" value="NAC domain"/>
    <property type="match status" value="1"/>
</dbReference>
<dbReference type="PANTHER" id="PTHR31719:SF134">
    <property type="entry name" value="NAC DOMAIN-CONTAINING PROTEIN 104"/>
    <property type="match status" value="1"/>
</dbReference>
<protein>
    <recommendedName>
        <fullName evidence="5">NAC domain-containing protein</fullName>
    </recommendedName>
</protein>
<evidence type="ECO:0000256" key="2">
    <source>
        <dbReference type="ARBA" id="ARBA00023125"/>
    </source>
</evidence>
<dbReference type="Proteomes" id="UP001630127">
    <property type="component" value="Unassembled WGS sequence"/>
</dbReference>
<dbReference type="AlphaFoldDB" id="A0ABD3A8R1"/>
<dbReference type="SUPFAM" id="SSF101941">
    <property type="entry name" value="NAC domain"/>
    <property type="match status" value="1"/>
</dbReference>
<name>A0ABD3A8R1_9GENT</name>
<keyword evidence="1" id="KW-0805">Transcription regulation</keyword>
<sequence>MGDCRIIVPPGFQFDPTDEELVGYFLYGKAMNNPCNPSIIPELDLCSTDPWELNDTDSQGIDCIRDNDDEVELSLLDEVFLSMEDNDDAISFPD</sequence>
<dbReference type="PANTHER" id="PTHR31719">
    <property type="entry name" value="NAC TRANSCRIPTION FACTOR 56"/>
    <property type="match status" value="1"/>
</dbReference>